<name>A0ABV2T5T6_9BACT</name>
<dbReference type="Proteomes" id="UP001549749">
    <property type="component" value="Unassembled WGS sequence"/>
</dbReference>
<dbReference type="PANTHER" id="PTHR46623">
    <property type="entry name" value="CARBOXYMETHYLENEBUTENOLIDASE-RELATED"/>
    <property type="match status" value="1"/>
</dbReference>
<evidence type="ECO:0000259" key="2">
    <source>
        <dbReference type="Pfam" id="PF01738"/>
    </source>
</evidence>
<gene>
    <name evidence="3" type="ORF">ABR189_13420</name>
</gene>
<dbReference type="Gene3D" id="3.40.50.1820">
    <property type="entry name" value="alpha/beta hydrolase"/>
    <property type="match status" value="1"/>
</dbReference>
<keyword evidence="1" id="KW-0732">Signal</keyword>
<reference evidence="3 4" key="1">
    <citation type="submission" date="2024-06" db="EMBL/GenBank/DDBJ databases">
        <title>Chitinophaga defluvii sp. nov., isolated from municipal sewage.</title>
        <authorList>
            <person name="Zhang L."/>
        </authorList>
    </citation>
    <scope>NUCLEOTIDE SEQUENCE [LARGE SCALE GENOMIC DNA]</scope>
    <source>
        <strain evidence="3 4">H8</strain>
    </source>
</reference>
<dbReference type="SUPFAM" id="SSF53474">
    <property type="entry name" value="alpha/beta-Hydrolases"/>
    <property type="match status" value="1"/>
</dbReference>
<dbReference type="Pfam" id="PF01738">
    <property type="entry name" value="DLH"/>
    <property type="match status" value="1"/>
</dbReference>
<evidence type="ECO:0000313" key="4">
    <source>
        <dbReference type="Proteomes" id="UP001549749"/>
    </source>
</evidence>
<keyword evidence="4" id="KW-1185">Reference proteome</keyword>
<evidence type="ECO:0000313" key="3">
    <source>
        <dbReference type="EMBL" id="MET6998381.1"/>
    </source>
</evidence>
<protein>
    <submittedName>
        <fullName evidence="3">Dienelactone hydrolase family protein</fullName>
    </submittedName>
</protein>
<feature type="chain" id="PRO_5046829139" evidence="1">
    <location>
        <begin position="20"/>
        <end position="281"/>
    </location>
</feature>
<dbReference type="EMBL" id="JBEXAC010000001">
    <property type="protein sequence ID" value="MET6998381.1"/>
    <property type="molecule type" value="Genomic_DNA"/>
</dbReference>
<keyword evidence="3" id="KW-0378">Hydrolase</keyword>
<proteinExistence type="predicted"/>
<dbReference type="PANTHER" id="PTHR46623:SF6">
    <property type="entry name" value="ALPHA_BETA-HYDROLASES SUPERFAMILY PROTEIN"/>
    <property type="match status" value="1"/>
</dbReference>
<dbReference type="GO" id="GO:0016787">
    <property type="term" value="F:hydrolase activity"/>
    <property type="evidence" value="ECO:0007669"/>
    <property type="project" value="UniProtKB-KW"/>
</dbReference>
<sequence>MKKLSLVCLLLAGNLKIWAQGTAACCHQDATTEFAQLGSREDFRMAHDNPLPYTYQGTAGTAITFSTPDGQEGHGFMFKATHPSDKYLYVIHEWYGLNDFVKKESEKLFNDLGKQVNVIAVDLYDQRVATNREDASKIMQSVKTERASSIIKGAFAYAPPHAKIATLGWCFGGGWSLQAAMMAGTKGVACVMYYGMPEKEVSALKALHAPVLGIFANKDKFITPQVVEEFKVHMQEAGKSLMVKQYDADHGFANPSNPIYDSHATKEAYSHAITFLKQYLK</sequence>
<accession>A0ABV2T5T6</accession>
<dbReference type="InterPro" id="IPR029058">
    <property type="entry name" value="AB_hydrolase_fold"/>
</dbReference>
<comment type="caution">
    <text evidence="3">The sequence shown here is derived from an EMBL/GenBank/DDBJ whole genome shotgun (WGS) entry which is preliminary data.</text>
</comment>
<dbReference type="InterPro" id="IPR002925">
    <property type="entry name" value="Dienelactn_hydro"/>
</dbReference>
<feature type="signal peptide" evidence="1">
    <location>
        <begin position="1"/>
        <end position="19"/>
    </location>
</feature>
<organism evidence="3 4">
    <name type="scientific">Chitinophaga defluvii</name>
    <dbReference type="NCBI Taxonomy" id="3163343"/>
    <lineage>
        <taxon>Bacteria</taxon>
        <taxon>Pseudomonadati</taxon>
        <taxon>Bacteroidota</taxon>
        <taxon>Chitinophagia</taxon>
        <taxon>Chitinophagales</taxon>
        <taxon>Chitinophagaceae</taxon>
        <taxon>Chitinophaga</taxon>
    </lineage>
</organism>
<feature type="domain" description="Dienelactone hydrolase" evidence="2">
    <location>
        <begin position="80"/>
        <end position="280"/>
    </location>
</feature>
<dbReference type="InterPro" id="IPR051049">
    <property type="entry name" value="Dienelactone_hydrolase-like"/>
</dbReference>
<evidence type="ECO:0000256" key="1">
    <source>
        <dbReference type="SAM" id="SignalP"/>
    </source>
</evidence>
<dbReference type="RefSeq" id="WP_354661016.1">
    <property type="nucleotide sequence ID" value="NZ_JBEXAC010000001.1"/>
</dbReference>